<dbReference type="EMBL" id="CACRUT010000031">
    <property type="protein sequence ID" value="VYU67588.1"/>
    <property type="molecule type" value="Genomic_DNA"/>
</dbReference>
<name>A0A6N3GSY7_9BACT</name>
<dbReference type="AlphaFoldDB" id="A0A6N3GSY7"/>
<evidence type="ECO:0000313" key="1">
    <source>
        <dbReference type="EMBL" id="VYU67588.1"/>
    </source>
</evidence>
<gene>
    <name evidence="1" type="ORF">PCLFYP37_00598</name>
</gene>
<reference evidence="1" key="1">
    <citation type="submission" date="2019-11" db="EMBL/GenBank/DDBJ databases">
        <authorList>
            <person name="Feng L."/>
        </authorList>
    </citation>
    <scope>NUCLEOTIDE SEQUENCE</scope>
    <source>
        <strain evidence="1">PclaraLFYP37</strain>
    </source>
</reference>
<accession>A0A6N3GSY7</accession>
<protein>
    <submittedName>
        <fullName evidence="1">Uncharacterized protein</fullName>
    </submittedName>
</protein>
<dbReference type="RefSeq" id="WP_412441511.1">
    <property type="nucleotide sequence ID" value="NZ_CACRUT010000031.1"/>
</dbReference>
<organism evidence="1">
    <name type="scientific">Paraprevotella clara</name>
    <dbReference type="NCBI Taxonomy" id="454154"/>
    <lineage>
        <taxon>Bacteria</taxon>
        <taxon>Pseudomonadati</taxon>
        <taxon>Bacteroidota</taxon>
        <taxon>Bacteroidia</taxon>
        <taxon>Bacteroidales</taxon>
        <taxon>Prevotellaceae</taxon>
        <taxon>Paraprevotella</taxon>
    </lineage>
</organism>
<sequence length="108" mass="12461">MYEIQTNAKGSRQMFVTDENLKTIEKHGLFQQLVDSSGIIDEMVLEKLRLNVRALIEAEPDKADLVDLCQDVLFHDNMKAFGLNQLVKLYVNWQETHQEIEQANVLAE</sequence>
<proteinExistence type="predicted"/>